<organism evidence="1 2">
    <name type="scientific">Xaviernesmea rhizosphaerae</name>
    <dbReference type="NCBI Taxonomy" id="1672749"/>
    <lineage>
        <taxon>Bacteria</taxon>
        <taxon>Pseudomonadati</taxon>
        <taxon>Pseudomonadota</taxon>
        <taxon>Alphaproteobacteria</taxon>
        <taxon>Hyphomicrobiales</taxon>
        <taxon>Rhizobiaceae</taxon>
        <taxon>Rhizobium/Agrobacterium group</taxon>
        <taxon>Xaviernesmea</taxon>
    </lineage>
</organism>
<comment type="caution">
    <text evidence="1">The sequence shown here is derived from an EMBL/GenBank/DDBJ whole genome shotgun (WGS) entry which is preliminary data.</text>
</comment>
<keyword evidence="2" id="KW-1185">Reference proteome</keyword>
<dbReference type="EMBL" id="MSPX01000010">
    <property type="protein sequence ID" value="OQP86013.1"/>
    <property type="molecule type" value="Genomic_DNA"/>
</dbReference>
<dbReference type="Proteomes" id="UP000192652">
    <property type="component" value="Unassembled WGS sequence"/>
</dbReference>
<evidence type="ECO:0000313" key="1">
    <source>
        <dbReference type="EMBL" id="OQP86013.1"/>
    </source>
</evidence>
<reference evidence="1 2" key="1">
    <citation type="journal article" date="2017" name="Antonie Van Leeuwenhoek">
        <title>Rhizobium rhizosphaerae sp. nov., a novel species isolated from rice rhizosphere.</title>
        <authorList>
            <person name="Zhao J.J."/>
            <person name="Zhang J."/>
            <person name="Zhang R.J."/>
            <person name="Zhang C.W."/>
            <person name="Yin H.Q."/>
            <person name="Zhang X.X."/>
        </authorList>
    </citation>
    <scope>NUCLEOTIDE SEQUENCE [LARGE SCALE GENOMIC DNA]</scope>
    <source>
        <strain evidence="1 2">RD15</strain>
    </source>
</reference>
<proteinExistence type="predicted"/>
<name>A0ABX3PD98_9HYPH</name>
<sequence length="159" mass="17653">MARVAYDAAKSAGRLARAKQAHDTLLSEVYRAQAEALTIEARAKMRLAEEYDAAQERGEIRRPNNEKTASNVEVVSASDIGLTHKDIHEARLIRDADRADPGIAERALQNMVERGEEPTKAKLNREIMNKPNSGSFSALSGILRTSYPRQFLYDVKASL</sequence>
<gene>
    <name evidence="1" type="ORF">BTR14_13095</name>
</gene>
<protein>
    <submittedName>
        <fullName evidence="1">Uncharacterized protein</fullName>
    </submittedName>
</protein>
<accession>A0ABX3PD98</accession>
<dbReference type="RefSeq" id="WP_081176488.1">
    <property type="nucleotide sequence ID" value="NZ_MSPX01000010.1"/>
</dbReference>
<evidence type="ECO:0000313" key="2">
    <source>
        <dbReference type="Proteomes" id="UP000192652"/>
    </source>
</evidence>